<evidence type="ECO:0000313" key="2">
    <source>
        <dbReference type="EMBL" id="GAA3220992.1"/>
    </source>
</evidence>
<keyword evidence="3" id="KW-1185">Reference proteome</keyword>
<accession>A0ABP6QER7</accession>
<dbReference type="InterPro" id="IPR058593">
    <property type="entry name" value="ARB_07466-like_C"/>
</dbReference>
<dbReference type="Proteomes" id="UP001501237">
    <property type="component" value="Unassembled WGS sequence"/>
</dbReference>
<comment type="caution">
    <text evidence="2">The sequence shown here is derived from an EMBL/GenBank/DDBJ whole genome shotgun (WGS) entry which is preliminary data.</text>
</comment>
<reference evidence="3" key="1">
    <citation type="journal article" date="2019" name="Int. J. Syst. Evol. Microbiol.">
        <title>The Global Catalogue of Microorganisms (GCM) 10K type strain sequencing project: providing services to taxonomists for standard genome sequencing and annotation.</title>
        <authorList>
            <consortium name="The Broad Institute Genomics Platform"/>
            <consortium name="The Broad Institute Genome Sequencing Center for Infectious Disease"/>
            <person name="Wu L."/>
            <person name="Ma J."/>
        </authorList>
    </citation>
    <scope>NUCLEOTIDE SEQUENCE [LARGE SCALE GENOMIC DNA]</scope>
    <source>
        <strain evidence="3">JCM 9377</strain>
    </source>
</reference>
<proteinExistence type="predicted"/>
<protein>
    <recommendedName>
        <fullName evidence="1">ARB-07466-like C-terminal domain-containing protein</fullName>
    </recommendedName>
</protein>
<sequence>MDEHRKVPVRALGIIATTAVTVAALLPAASVAASDMVAGPPECGAGVQPSRRLTAPRVASGRGLAFEVGRRPYDGCETSAFTIPDQQMFAGRSYLRETFRGGNSTRTLAVRQTVRRLFPLVADVGCLRRGDPQDHGTGHACDYMISSLGRPPDAPHVCSGYEIANWATAHSGEYGIKYVIYRQHIWNPDRAREGWRLMADRGGLTANHFDHVHISIFSDAELRRRGGVLRR</sequence>
<dbReference type="EMBL" id="BAAAUV010000011">
    <property type="protein sequence ID" value="GAA3220992.1"/>
    <property type="molecule type" value="Genomic_DNA"/>
</dbReference>
<dbReference type="Pfam" id="PF26571">
    <property type="entry name" value="VldE"/>
    <property type="match status" value="1"/>
</dbReference>
<dbReference type="RefSeq" id="WP_344831720.1">
    <property type="nucleotide sequence ID" value="NZ_BAAAUV010000011.1"/>
</dbReference>
<evidence type="ECO:0000313" key="3">
    <source>
        <dbReference type="Proteomes" id="UP001501237"/>
    </source>
</evidence>
<evidence type="ECO:0000259" key="1">
    <source>
        <dbReference type="Pfam" id="PF26571"/>
    </source>
</evidence>
<name>A0ABP6QER7_9ACTN</name>
<organism evidence="2 3">
    <name type="scientific">Actinocorallia longicatena</name>
    <dbReference type="NCBI Taxonomy" id="111803"/>
    <lineage>
        <taxon>Bacteria</taxon>
        <taxon>Bacillati</taxon>
        <taxon>Actinomycetota</taxon>
        <taxon>Actinomycetes</taxon>
        <taxon>Streptosporangiales</taxon>
        <taxon>Thermomonosporaceae</taxon>
        <taxon>Actinocorallia</taxon>
    </lineage>
</organism>
<gene>
    <name evidence="2" type="ORF">GCM10010468_45930</name>
</gene>
<feature type="domain" description="ARB-07466-like C-terminal" evidence="1">
    <location>
        <begin position="104"/>
        <end position="209"/>
    </location>
</feature>